<dbReference type="Proteomes" id="UP001382727">
    <property type="component" value="Chromosome"/>
</dbReference>
<feature type="compositionally biased region" description="Low complexity" evidence="1">
    <location>
        <begin position="63"/>
        <end position="75"/>
    </location>
</feature>
<accession>A0ABZ2MLF4</accession>
<name>A0ABZ2MLF4_9MICO</name>
<proteinExistence type="predicted"/>
<evidence type="ECO:0000256" key="1">
    <source>
        <dbReference type="SAM" id="MobiDB-lite"/>
    </source>
</evidence>
<reference evidence="2 3" key="1">
    <citation type="submission" date="2024-02" db="EMBL/GenBank/DDBJ databases">
        <title>Janibacter sp. nov., isolated from gut of marine sandworm.</title>
        <authorList>
            <person name="Kim B."/>
            <person name="Jun M.O."/>
            <person name="Shin N.-R."/>
        </authorList>
    </citation>
    <scope>NUCLEOTIDE SEQUENCE [LARGE SCALE GENOMIC DNA]</scope>
    <source>
        <strain evidence="2 3">A1S7</strain>
    </source>
</reference>
<sequence>MGFYFRVAPGVRVRLTGRGVRTSIGPRAARLHVGAGGPGVSTGAGPVSHYHGLHGSRSRRRGSTGQRSRSLAAATKAERAEQIAAAIDAILQLHRPRFPPAQPPLAERWEVLPLHDLIRRRQRAAASEHCFFAVRTRRAARTRARAAAIAEHAALVRSADVRLEEDQQLLDAHWCRLLDNDPDAVLPALARALEDNDAESAPVGVEGDIASVVVRVPDAETLPERIPGTTDAGNLSLRTATKTQWNALYSLMVAGYVVVTAKEVLATAPSIREASVVAVRRTAADAYGDREPEALMAARFTRETLEGVRWAEADALQVLTDASTEYVLEQHGVARELRPLGTGDHPDIADAVRVIDLDEED</sequence>
<protein>
    <submittedName>
        <fullName evidence="2">DUF4236 domain-containing protein</fullName>
    </submittedName>
</protein>
<evidence type="ECO:0000313" key="3">
    <source>
        <dbReference type="Proteomes" id="UP001382727"/>
    </source>
</evidence>
<feature type="region of interest" description="Disordered" evidence="1">
    <location>
        <begin position="32"/>
        <end position="75"/>
    </location>
</feature>
<feature type="compositionally biased region" description="Basic residues" evidence="1">
    <location>
        <begin position="51"/>
        <end position="62"/>
    </location>
</feature>
<organism evidence="2 3">
    <name type="scientific">Janibacter alittae</name>
    <dbReference type="NCBI Taxonomy" id="3115209"/>
    <lineage>
        <taxon>Bacteria</taxon>
        <taxon>Bacillati</taxon>
        <taxon>Actinomycetota</taxon>
        <taxon>Actinomycetes</taxon>
        <taxon>Micrococcales</taxon>
        <taxon>Intrasporangiaceae</taxon>
        <taxon>Janibacter</taxon>
    </lineage>
</organism>
<gene>
    <name evidence="2" type="ORF">V1351_06545</name>
</gene>
<dbReference type="RefSeq" id="WP_338751889.1">
    <property type="nucleotide sequence ID" value="NZ_CP144913.1"/>
</dbReference>
<evidence type="ECO:0000313" key="2">
    <source>
        <dbReference type="EMBL" id="WXB77729.1"/>
    </source>
</evidence>
<keyword evidence="3" id="KW-1185">Reference proteome</keyword>
<dbReference type="EMBL" id="CP144913">
    <property type="protein sequence ID" value="WXB77729.1"/>
    <property type="molecule type" value="Genomic_DNA"/>
</dbReference>